<dbReference type="SUPFAM" id="SSF102110">
    <property type="entry name" value="(2r)-phospho-3-sulfolactate synthase ComA"/>
    <property type="match status" value="1"/>
</dbReference>
<evidence type="ECO:0000256" key="1">
    <source>
        <dbReference type="ARBA" id="ARBA00010424"/>
    </source>
</evidence>
<dbReference type="InterPro" id="IPR003830">
    <property type="entry name" value="ComA_synth"/>
</dbReference>
<protein>
    <submittedName>
        <fullName evidence="2">Phosphosulfolactate synthase</fullName>
    </submittedName>
</protein>
<name>A0A2R6AVK4_9ARCH</name>
<dbReference type="PANTHER" id="PTHR48413:SF1">
    <property type="entry name" value="PROTEIN HEAT-STRESS-ASSOCIATED 32"/>
    <property type="match status" value="1"/>
</dbReference>
<reference evidence="2 3" key="1">
    <citation type="submission" date="2017-04" db="EMBL/GenBank/DDBJ databases">
        <title>Novel microbial lineages endemic to geothermal iron-oxide mats fill important gaps in the evolutionary history of Archaea.</title>
        <authorList>
            <person name="Jay Z.J."/>
            <person name="Beam J.P."/>
            <person name="Dlakic M."/>
            <person name="Rusch D.B."/>
            <person name="Kozubal M.A."/>
            <person name="Inskeep W.P."/>
        </authorList>
    </citation>
    <scope>NUCLEOTIDE SEQUENCE [LARGE SCALE GENOMIC DNA]</scope>
    <source>
        <strain evidence="2">OSP_D</strain>
    </source>
</reference>
<dbReference type="Gene3D" id="3.20.20.70">
    <property type="entry name" value="Aldolase class I"/>
    <property type="match status" value="1"/>
</dbReference>
<evidence type="ECO:0000313" key="3">
    <source>
        <dbReference type="Proteomes" id="UP000240322"/>
    </source>
</evidence>
<dbReference type="InterPro" id="IPR036112">
    <property type="entry name" value="ComA_synth_sf"/>
</dbReference>
<gene>
    <name evidence="2" type="ORF">B9Q03_06870</name>
</gene>
<comment type="similarity">
    <text evidence="1">Belongs to the phosphosulfolactate synthase family.</text>
</comment>
<evidence type="ECO:0000313" key="2">
    <source>
        <dbReference type="EMBL" id="PSN90409.1"/>
    </source>
</evidence>
<dbReference type="InterPro" id="IPR013785">
    <property type="entry name" value="Aldolase_TIM"/>
</dbReference>
<comment type="caution">
    <text evidence="2">The sequence shown here is derived from an EMBL/GenBank/DDBJ whole genome shotgun (WGS) entry which is preliminary data.</text>
</comment>
<sequence>MKPFDFVSTHPVAPKPRSKGLVEIRGPYYSAVTYDYLRGLLDDWGEYVDGLKFAGGSFSLLSEERLRMYIEVCHSHGVFVDTGGWIERVLVDGADAVDKYIDKCRDLGFDVLEVSSGMAPEVMNMPLEDKVALVKRVRRAGLKPKPEVSLLVGAGAGTHISGYEEKMEYRSLDSFIEETRAYLEAGAYMIMVESEGITEDLPPQKWRLDAIKRLVDEFGYDKLMFEASDPPVFKWYLKNISRDVNLFIDHSQIVEFTAWKHGLWGDRDLWRGKTIRYTPSE</sequence>
<dbReference type="Proteomes" id="UP000240322">
    <property type="component" value="Unassembled WGS sequence"/>
</dbReference>
<proteinExistence type="inferred from homology"/>
<dbReference type="AlphaFoldDB" id="A0A2R6AVK4"/>
<dbReference type="EMBL" id="NEXE01000061">
    <property type="protein sequence ID" value="PSN90409.1"/>
    <property type="molecule type" value="Genomic_DNA"/>
</dbReference>
<dbReference type="Pfam" id="PF02679">
    <property type="entry name" value="ComA"/>
    <property type="match status" value="1"/>
</dbReference>
<organism evidence="2 3">
    <name type="scientific">Candidatus Marsarchaeota G2 archaeon OSP_D</name>
    <dbReference type="NCBI Taxonomy" id="1978157"/>
    <lineage>
        <taxon>Archaea</taxon>
        <taxon>Candidatus Marsarchaeota</taxon>
        <taxon>Candidatus Marsarchaeota group 2</taxon>
    </lineage>
</organism>
<dbReference type="PANTHER" id="PTHR48413">
    <property type="match status" value="1"/>
</dbReference>
<accession>A0A2R6AVK4</accession>